<evidence type="ECO:0000256" key="2">
    <source>
        <dbReference type="ARBA" id="ARBA00022771"/>
    </source>
</evidence>
<organism evidence="6 7">
    <name type="scientific">Coptis chinensis</name>
    <dbReference type="NCBI Taxonomy" id="261450"/>
    <lineage>
        <taxon>Eukaryota</taxon>
        <taxon>Viridiplantae</taxon>
        <taxon>Streptophyta</taxon>
        <taxon>Embryophyta</taxon>
        <taxon>Tracheophyta</taxon>
        <taxon>Spermatophyta</taxon>
        <taxon>Magnoliopsida</taxon>
        <taxon>Ranunculales</taxon>
        <taxon>Ranunculaceae</taxon>
        <taxon>Coptidoideae</taxon>
        <taxon>Coptis</taxon>
    </lineage>
</organism>
<keyword evidence="7" id="KW-1185">Reference proteome</keyword>
<name>A0A835M8B0_9MAGN</name>
<evidence type="ECO:0000313" key="7">
    <source>
        <dbReference type="Proteomes" id="UP000631114"/>
    </source>
</evidence>
<keyword evidence="1" id="KW-0479">Metal-binding</keyword>
<evidence type="ECO:0000256" key="1">
    <source>
        <dbReference type="ARBA" id="ARBA00022723"/>
    </source>
</evidence>
<dbReference type="PANTHER" id="PTHR34396">
    <property type="entry name" value="OS03G0264950 PROTEIN-RELATED"/>
    <property type="match status" value="1"/>
</dbReference>
<dbReference type="AlphaFoldDB" id="A0A835M8B0"/>
<dbReference type="GO" id="GO:0006357">
    <property type="term" value="P:regulation of transcription by RNA polymerase II"/>
    <property type="evidence" value="ECO:0007669"/>
    <property type="project" value="TreeGrafter"/>
</dbReference>
<evidence type="ECO:0000256" key="3">
    <source>
        <dbReference type="ARBA" id="ARBA00022833"/>
    </source>
</evidence>
<dbReference type="SMART" id="SM00614">
    <property type="entry name" value="ZnF_BED"/>
    <property type="match status" value="1"/>
</dbReference>
<dbReference type="PROSITE" id="PS50808">
    <property type="entry name" value="ZF_BED"/>
    <property type="match status" value="1"/>
</dbReference>
<sequence>MEGIPLMGSDPDSDVDMVVGNPLVVTPRIPRKTSHVWKQFDKVTKKNDDGTIMKQPNGKDVMKVVCKICSEKLVFGVRSGTSHLSRHATSCLKRTTSDVGQTIIGRTPTGGIYSFTFNQARARREMVSYDYDSQSQPESQSPSVSNENPWLLPYKTKLNELFELYLQKMSSGVTGYAYDWGALITGKMDVIG</sequence>
<proteinExistence type="predicted"/>
<protein>
    <recommendedName>
        <fullName evidence="5">BED-type domain-containing protein</fullName>
    </recommendedName>
</protein>
<reference evidence="6 7" key="1">
    <citation type="submission" date="2020-10" db="EMBL/GenBank/DDBJ databases">
        <title>The Coptis chinensis genome and diversification of protoberbering-type alkaloids.</title>
        <authorList>
            <person name="Wang B."/>
            <person name="Shu S."/>
            <person name="Song C."/>
            <person name="Liu Y."/>
        </authorList>
    </citation>
    <scope>NUCLEOTIDE SEQUENCE [LARGE SCALE GENOMIC DNA]</scope>
    <source>
        <strain evidence="6">HL-2020</strain>
        <tissue evidence="6">Leaf</tissue>
    </source>
</reference>
<dbReference type="EMBL" id="JADFTS010000001">
    <property type="protein sequence ID" value="KAF9623393.1"/>
    <property type="molecule type" value="Genomic_DNA"/>
</dbReference>
<comment type="caution">
    <text evidence="6">The sequence shown here is derived from an EMBL/GenBank/DDBJ whole genome shotgun (WGS) entry which is preliminary data.</text>
</comment>
<evidence type="ECO:0000256" key="4">
    <source>
        <dbReference type="PROSITE-ProRule" id="PRU00027"/>
    </source>
</evidence>
<keyword evidence="2 4" id="KW-0863">Zinc-finger</keyword>
<dbReference type="InterPro" id="IPR003656">
    <property type="entry name" value="Znf_BED"/>
</dbReference>
<dbReference type="InterPro" id="IPR053031">
    <property type="entry name" value="Cuticle_assoc_protein"/>
</dbReference>
<dbReference type="GO" id="GO:1990837">
    <property type="term" value="F:sequence-specific double-stranded DNA binding"/>
    <property type="evidence" value="ECO:0007669"/>
    <property type="project" value="TreeGrafter"/>
</dbReference>
<dbReference type="Proteomes" id="UP000631114">
    <property type="component" value="Unassembled WGS sequence"/>
</dbReference>
<keyword evidence="3" id="KW-0862">Zinc</keyword>
<dbReference type="GO" id="GO:0008270">
    <property type="term" value="F:zinc ion binding"/>
    <property type="evidence" value="ECO:0007669"/>
    <property type="project" value="UniProtKB-KW"/>
</dbReference>
<feature type="domain" description="BED-type" evidence="5">
    <location>
        <begin position="31"/>
        <end position="99"/>
    </location>
</feature>
<accession>A0A835M8B0</accession>
<gene>
    <name evidence="6" type="ORF">IFM89_001313</name>
</gene>
<evidence type="ECO:0000259" key="5">
    <source>
        <dbReference type="PROSITE" id="PS50808"/>
    </source>
</evidence>
<evidence type="ECO:0000313" key="6">
    <source>
        <dbReference type="EMBL" id="KAF9623393.1"/>
    </source>
</evidence>
<dbReference type="GO" id="GO:0005634">
    <property type="term" value="C:nucleus"/>
    <property type="evidence" value="ECO:0007669"/>
    <property type="project" value="TreeGrafter"/>
</dbReference>
<dbReference type="PANTHER" id="PTHR34396:SF25">
    <property type="entry name" value="BOUNDARY ELEMENT ASSOCIATED FACTOR"/>
    <property type="match status" value="1"/>
</dbReference>